<evidence type="ECO:0000259" key="6">
    <source>
        <dbReference type="SMART" id="SM00479"/>
    </source>
</evidence>
<dbReference type="GO" id="GO:0008408">
    <property type="term" value="F:3'-5' exonuclease activity"/>
    <property type="evidence" value="ECO:0007669"/>
    <property type="project" value="TreeGrafter"/>
</dbReference>
<reference evidence="8" key="1">
    <citation type="submission" date="2009-05" db="EMBL/GenBank/DDBJ databases">
        <title>Complete sequence of chromosome of Thauera sp. MZ1T.</title>
        <authorList>
            <consortium name="US DOE Joint Genome Institute"/>
            <person name="Lucas S."/>
            <person name="Copeland A."/>
            <person name="Lapidus A."/>
            <person name="Glavina del Rio T."/>
            <person name="Dalin E."/>
            <person name="Tice H."/>
            <person name="Bruce D."/>
            <person name="Goodwin L."/>
            <person name="Pitluck S."/>
            <person name="Sims D."/>
            <person name="Brettin T."/>
            <person name="Detter J.C."/>
            <person name="Han C."/>
            <person name="Larimer F."/>
            <person name="Land M."/>
            <person name="Hauser L."/>
            <person name="Kyrpides N."/>
            <person name="Mikhailova N."/>
            <person name="Sayler G.S."/>
        </authorList>
    </citation>
    <scope>NUCLEOTIDE SEQUENCE [LARGE SCALE GENOMIC DNA]</scope>
    <source>
        <strain evidence="8">MZ1T</strain>
    </source>
</reference>
<name>C4KA24_THASP</name>
<evidence type="ECO:0000256" key="1">
    <source>
        <dbReference type="ARBA" id="ARBA00012417"/>
    </source>
</evidence>
<keyword evidence="5" id="KW-1133">Transmembrane helix</keyword>
<dbReference type="PANTHER" id="PTHR30231">
    <property type="entry name" value="DNA POLYMERASE III SUBUNIT EPSILON"/>
    <property type="match status" value="1"/>
</dbReference>
<dbReference type="AlphaFoldDB" id="C4KA24"/>
<proteinExistence type="predicted"/>
<keyword evidence="5" id="KW-0812">Transmembrane</keyword>
<evidence type="ECO:0000256" key="5">
    <source>
        <dbReference type="SAM" id="Phobius"/>
    </source>
</evidence>
<comment type="subunit">
    <text evidence="3">DNA polymerase III contains a core (composed of alpha, epsilon and theta chains) that associates with a tau subunit. This core dimerizes to form the POLIII' complex. PolIII' associates with the gamma complex (composed of gamma, delta, delta', psi and chi chains) and with the beta chain to form the complete DNA polymerase III complex.</text>
</comment>
<dbReference type="GO" id="GO:0003887">
    <property type="term" value="F:DNA-directed DNA polymerase activity"/>
    <property type="evidence" value="ECO:0007669"/>
    <property type="project" value="UniProtKB-EC"/>
</dbReference>
<dbReference type="eggNOG" id="COG2176">
    <property type="taxonomic scope" value="Bacteria"/>
</dbReference>
<dbReference type="Gene3D" id="3.30.420.10">
    <property type="entry name" value="Ribonuclease H-like superfamily/Ribonuclease H"/>
    <property type="match status" value="1"/>
</dbReference>
<dbReference type="PANTHER" id="PTHR30231:SF41">
    <property type="entry name" value="DNA POLYMERASE III SUBUNIT EPSILON"/>
    <property type="match status" value="1"/>
</dbReference>
<gene>
    <name evidence="7" type="ordered locus">Tmz1t_2648</name>
</gene>
<dbReference type="RefSeq" id="WP_012585592.1">
    <property type="nucleotide sequence ID" value="NC_011662.2"/>
</dbReference>
<dbReference type="Pfam" id="PF00929">
    <property type="entry name" value="RNase_T"/>
    <property type="match status" value="1"/>
</dbReference>
<evidence type="ECO:0000313" key="8">
    <source>
        <dbReference type="Proteomes" id="UP000002186"/>
    </source>
</evidence>
<dbReference type="GO" id="GO:0005829">
    <property type="term" value="C:cytosol"/>
    <property type="evidence" value="ECO:0007669"/>
    <property type="project" value="TreeGrafter"/>
</dbReference>
<keyword evidence="7" id="KW-0808">Transferase</keyword>
<dbReference type="OrthoDB" id="9803913at2"/>
<dbReference type="KEGG" id="tmz:Tmz1t_2648"/>
<keyword evidence="8" id="KW-1185">Reference proteome</keyword>
<dbReference type="InterPro" id="IPR036397">
    <property type="entry name" value="RNaseH_sf"/>
</dbReference>
<dbReference type="EMBL" id="CP001281">
    <property type="protein sequence ID" value="ACR01250.1"/>
    <property type="molecule type" value="Genomic_DNA"/>
</dbReference>
<dbReference type="SMART" id="SM00479">
    <property type="entry name" value="EXOIII"/>
    <property type="match status" value="1"/>
</dbReference>
<comment type="catalytic activity">
    <reaction evidence="4">
        <text>DNA(n) + a 2'-deoxyribonucleoside 5'-triphosphate = DNA(n+1) + diphosphate</text>
        <dbReference type="Rhea" id="RHEA:22508"/>
        <dbReference type="Rhea" id="RHEA-COMP:17339"/>
        <dbReference type="Rhea" id="RHEA-COMP:17340"/>
        <dbReference type="ChEBI" id="CHEBI:33019"/>
        <dbReference type="ChEBI" id="CHEBI:61560"/>
        <dbReference type="ChEBI" id="CHEBI:173112"/>
        <dbReference type="EC" id="2.7.7.7"/>
    </reaction>
</comment>
<evidence type="ECO:0000256" key="3">
    <source>
        <dbReference type="ARBA" id="ARBA00026073"/>
    </source>
</evidence>
<dbReference type="HOGENOM" id="CLU_017573_0_0_4"/>
<feature type="domain" description="Exonuclease" evidence="6">
    <location>
        <begin position="578"/>
        <end position="746"/>
    </location>
</feature>
<protein>
    <recommendedName>
        <fullName evidence="1">DNA-directed DNA polymerase</fullName>
        <ecNumber evidence="1">2.7.7.7</ecNumber>
    </recommendedName>
</protein>
<organism evidence="7 8">
    <name type="scientific">Thauera aminoaromatica</name>
    <dbReference type="NCBI Taxonomy" id="164330"/>
    <lineage>
        <taxon>Bacteria</taxon>
        <taxon>Pseudomonadati</taxon>
        <taxon>Pseudomonadota</taxon>
        <taxon>Betaproteobacteria</taxon>
        <taxon>Rhodocyclales</taxon>
        <taxon>Zoogloeaceae</taxon>
        <taxon>Thauera</taxon>
    </lineage>
</organism>
<evidence type="ECO:0000313" key="7">
    <source>
        <dbReference type="EMBL" id="ACR01250.1"/>
    </source>
</evidence>
<dbReference type="NCBIfam" id="TIGR00573">
    <property type="entry name" value="dnaq"/>
    <property type="match status" value="1"/>
</dbReference>
<accession>C4KA24</accession>
<dbReference type="EC" id="2.7.7.7" evidence="1"/>
<dbReference type="GO" id="GO:0003677">
    <property type="term" value="F:DNA binding"/>
    <property type="evidence" value="ECO:0007669"/>
    <property type="project" value="InterPro"/>
</dbReference>
<reference evidence="7 8" key="2">
    <citation type="journal article" date="2012" name="Stand. Genomic Sci.">
        <title>Complete genome sequence of Thauera aminoaromatica strain MZ1T.</title>
        <authorList>
            <person name="Jiang K."/>
            <person name="Sanseverino J."/>
            <person name="Chauhan A."/>
            <person name="Lucas S."/>
            <person name="Copeland A."/>
            <person name="Lapidus A."/>
            <person name="Del Rio T.G."/>
            <person name="Dalin E."/>
            <person name="Tice H."/>
            <person name="Bruce D."/>
            <person name="Goodwin L."/>
            <person name="Pitluck S."/>
            <person name="Sims D."/>
            <person name="Brettin T."/>
            <person name="Detter J.C."/>
            <person name="Han C."/>
            <person name="Chang Y.J."/>
            <person name="Larimer F."/>
            <person name="Land M."/>
            <person name="Hauser L."/>
            <person name="Kyrpides N.C."/>
            <person name="Mikhailova N."/>
            <person name="Moser S."/>
            <person name="Jegier P."/>
            <person name="Close D."/>
            <person name="Debruyn J.M."/>
            <person name="Wang Y."/>
            <person name="Layton A.C."/>
            <person name="Allen M.S."/>
            <person name="Sayler G.S."/>
        </authorList>
    </citation>
    <scope>NUCLEOTIDE SEQUENCE [LARGE SCALE GENOMIC DNA]</scope>
    <source>
        <strain evidence="7 8">MZ1T</strain>
    </source>
</reference>
<sequence length="769" mass="84931">MQARARFILAVVVLFLLMTGPFLLTALIVWVETEGEARDLLLKVLSPHLTLGTLLTAMGFAAGVGVVRVLFRQYVQGLLRMSENLRLMLGANRGFRVHPEGPPEVQQLAVATNELASQRDVLLQDVEAQIGRAKASVELEKDRLAALMSELTQSVVVCNLDGRVLLYNNRARAQFRALSDAPGVAGGGELIGLGRSIYGVFERNLIAHALDTIQQRLRRGAAQAQANFVTTTRAGQLLRVQMAPVLSLAAPALVAAESTAVAAGSVTGVQQNAAAEGDGAGNAGGGASPAAPEVAAAAVTSERTLTGFILMLDNITRNFETESRRDQMLHNLTEGNRASLANVRAAADMLEFEDLTDEMRTRFRKVVRDEVQAMSQRLDHTANEFADSLKARWPLEEMLGADLIAAAQRRIEARIGLPTKLEEVDESLWVKVDSFSLIQAITYLASRLSDEFEVREVRFRLSAAGRLVHLDLIWSGQAMSTETVMSWELEPMKIEDESSPLTVRDVVDRHDGEMWLEREKVRHRAFFRILLPAATPQEQAEAETYLRGESRPEYYDFDLFAWSEKSHELDDRLLSELSYTVFDTETTGLNPSQGDEIIQVGATRILNGKLLRAESFEQLVDPERPLAPESAKIHGITSEMLRGQPTIDKVLPAFHAFAADTVLIAHNAAFDMRFLQLKEEQTGLRFDHPVIDTLLLSAVVHPNQESHRLEAIAERLGLTIVGRHTALGDAIVTAEVFLKLIPLLAEKGIRTLRDAREAAEKTYYARVKY</sequence>
<dbReference type="CDD" id="cd06127">
    <property type="entry name" value="DEDDh"/>
    <property type="match status" value="1"/>
</dbReference>
<dbReference type="InterPro" id="IPR006054">
    <property type="entry name" value="DnaQ"/>
</dbReference>
<keyword evidence="5" id="KW-0472">Membrane</keyword>
<evidence type="ECO:0000256" key="4">
    <source>
        <dbReference type="ARBA" id="ARBA00049244"/>
    </source>
</evidence>
<dbReference type="Proteomes" id="UP000002186">
    <property type="component" value="Chromosome"/>
</dbReference>
<comment type="function">
    <text evidence="2">DNA polymerase III is a complex, multichain enzyme responsible for most of the replicative synthesis in bacteria. The epsilon subunit contain the editing function and is a proofreading 3'-5' exonuclease.</text>
</comment>
<feature type="transmembrane region" description="Helical" evidence="5">
    <location>
        <begin position="51"/>
        <end position="71"/>
    </location>
</feature>
<dbReference type="FunFam" id="3.30.420.10:FF:000045">
    <property type="entry name" value="3'-5' exonuclease DinG"/>
    <property type="match status" value="1"/>
</dbReference>
<evidence type="ECO:0000256" key="2">
    <source>
        <dbReference type="ARBA" id="ARBA00025483"/>
    </source>
</evidence>
<keyword evidence="7" id="KW-0548">Nucleotidyltransferase</keyword>
<dbReference type="SUPFAM" id="SSF53098">
    <property type="entry name" value="Ribonuclease H-like"/>
    <property type="match status" value="1"/>
</dbReference>
<dbReference type="InterPro" id="IPR013520">
    <property type="entry name" value="Ribonucl_H"/>
</dbReference>
<dbReference type="STRING" id="85643.Tmz1t_2648"/>
<dbReference type="InterPro" id="IPR012337">
    <property type="entry name" value="RNaseH-like_sf"/>
</dbReference>
<dbReference type="GO" id="GO:0045004">
    <property type="term" value="P:DNA replication proofreading"/>
    <property type="evidence" value="ECO:0007669"/>
    <property type="project" value="TreeGrafter"/>
</dbReference>
<feature type="transmembrane region" description="Helical" evidence="5">
    <location>
        <begin position="7"/>
        <end position="31"/>
    </location>
</feature>